<reference evidence="2" key="1">
    <citation type="journal article" date="2019" name="Int. J. Syst. Evol. Microbiol.">
        <title>The Global Catalogue of Microorganisms (GCM) 10K type strain sequencing project: providing services to taxonomists for standard genome sequencing and annotation.</title>
        <authorList>
            <consortium name="The Broad Institute Genomics Platform"/>
            <consortium name="The Broad Institute Genome Sequencing Center for Infectious Disease"/>
            <person name="Wu L."/>
            <person name="Ma J."/>
        </authorList>
    </citation>
    <scope>NUCLEOTIDE SEQUENCE [LARGE SCALE GENOMIC DNA]</scope>
    <source>
        <strain evidence="2">CGMCC 4.7641</strain>
    </source>
</reference>
<dbReference type="Proteomes" id="UP001597483">
    <property type="component" value="Unassembled WGS sequence"/>
</dbReference>
<dbReference type="EMBL" id="JBHUKS010000017">
    <property type="protein sequence ID" value="MFD2470663.1"/>
    <property type="molecule type" value="Genomic_DNA"/>
</dbReference>
<dbReference type="NCBIfam" id="NF038083">
    <property type="entry name" value="CU044_5270_fam"/>
    <property type="match status" value="1"/>
</dbReference>
<dbReference type="InterPro" id="IPR047789">
    <property type="entry name" value="CU044_5270-like"/>
</dbReference>
<comment type="caution">
    <text evidence="1">The sequence shown here is derived from an EMBL/GenBank/DDBJ whole genome shotgun (WGS) entry which is preliminary data.</text>
</comment>
<name>A0ABW5HBZ8_9PSEU</name>
<keyword evidence="2" id="KW-1185">Reference proteome</keyword>
<organism evidence="1 2">
    <name type="scientific">Amycolatopsis silviterrae</name>
    <dbReference type="NCBI Taxonomy" id="1656914"/>
    <lineage>
        <taxon>Bacteria</taxon>
        <taxon>Bacillati</taxon>
        <taxon>Actinomycetota</taxon>
        <taxon>Actinomycetes</taxon>
        <taxon>Pseudonocardiales</taxon>
        <taxon>Pseudonocardiaceae</taxon>
        <taxon>Amycolatopsis</taxon>
    </lineage>
</organism>
<gene>
    <name evidence="1" type="ORF">ACFSVL_24955</name>
</gene>
<dbReference type="RefSeq" id="WP_378307967.1">
    <property type="nucleotide sequence ID" value="NZ_JBHUKS010000017.1"/>
</dbReference>
<protein>
    <submittedName>
        <fullName evidence="1">CU044_5270 family protein</fullName>
    </submittedName>
</protein>
<accession>A0ABW5HBZ8</accession>
<proteinExistence type="predicted"/>
<evidence type="ECO:0000313" key="1">
    <source>
        <dbReference type="EMBL" id="MFD2470663.1"/>
    </source>
</evidence>
<sequence length="266" mass="27855">MDEMKLLRERTADVPLPALDDLAPVREKLLAEARAEGKPNKAKWAIGIAAAAAAAAAIVPLSSGGQPAAADPVKVLHDAAQAALRKPDMPPGPGQFLYVKKQTSQGTREEWLSGDGERDGYVRQEGKGMPVPVCVDGKCHPVGEKVPEKQPCQKEPAYKKGAPETAGAMYQYLGGGSAAMGENFSQIASETYLEPKARAAMYDAVAQVSGLSAVENARDAAGRQGVGVSWDGTTLVFDPATHAYLGTTKEALVSYGIVDRAGQLPG</sequence>
<evidence type="ECO:0000313" key="2">
    <source>
        <dbReference type="Proteomes" id="UP001597483"/>
    </source>
</evidence>